<feature type="transmembrane region" description="Helical" evidence="1">
    <location>
        <begin position="554"/>
        <end position="572"/>
    </location>
</feature>
<reference evidence="4" key="1">
    <citation type="submission" date="2025-08" db="UniProtKB">
        <authorList>
            <consortium name="RefSeq"/>
        </authorList>
    </citation>
    <scope>IDENTIFICATION</scope>
    <source>
        <tissue evidence="4">Whole larval tissue</tissue>
    </source>
</reference>
<dbReference type="PANTHER" id="PTHR11161">
    <property type="entry name" value="O-ACYLTRANSFERASE"/>
    <property type="match status" value="1"/>
</dbReference>
<sequence>MARWVLPALLLLLLATSAPASARDVTDAEYARFPRLYHLDDYSSCLAREGGLYCLGSFHLAPLTDHSPLYSMLEEYSREPHHFNRTQLHRGYCVSSRCAALAAERNASLRFERCAAQWARRLGLRPSLARLHYCRSHAQDVARAHSPDPLDIPQRLFLYVLAAILALNILGTTYDVVTADNPKKNWLSSWSMRFNWRRLTTTHEDGDPRLSALTPVQGVRVLLMVLTMATHSACIQVMLYVYNPRWIEQISRHPILMLFLNGTSVVQIFVMLSNFLLGYNLLLFVKDNKPSFSLLPYIFIKRIARISPVYLLVVGYAATWWPRSGAGPMWTAFAGAESAICRRKFWTHVLFINNLVDPNDICLVQTWFPAVDTQLHVVAAVLALWLARRRARAVRLLLLLAAAASALTGLLAYVFQWESIVYYSYPKNLNTMYKDIPSFSWLYQAPWGSLAACLIGLLLAFVHFEIQESGVKVTSLKSVRWLRRLYSATPVLMASWILAGNWLRGYSEPWFTALYAALERPVLSLLAAGILLGMINGFEGWLKHVMAWRGWHAMGRMSLSVLMVHWCINVNIAASRLQPTTVSLLSVLVDWVATSFFSYVVAVPLTVMVEMPVQRVVTSLLASRVTKQA</sequence>
<dbReference type="InterPro" id="IPR052728">
    <property type="entry name" value="O2_lipid_transport_reg"/>
</dbReference>
<organism evidence="3 4">
    <name type="scientific">Spodoptera frugiperda</name>
    <name type="common">Fall armyworm</name>
    <dbReference type="NCBI Taxonomy" id="7108"/>
    <lineage>
        <taxon>Eukaryota</taxon>
        <taxon>Metazoa</taxon>
        <taxon>Ecdysozoa</taxon>
        <taxon>Arthropoda</taxon>
        <taxon>Hexapoda</taxon>
        <taxon>Insecta</taxon>
        <taxon>Pterygota</taxon>
        <taxon>Neoptera</taxon>
        <taxon>Endopterygota</taxon>
        <taxon>Lepidoptera</taxon>
        <taxon>Glossata</taxon>
        <taxon>Ditrysia</taxon>
        <taxon>Noctuoidea</taxon>
        <taxon>Noctuidae</taxon>
        <taxon>Amphipyrinae</taxon>
        <taxon>Spodoptera</taxon>
    </lineage>
</organism>
<feature type="transmembrane region" description="Helical" evidence="1">
    <location>
        <begin position="485"/>
        <end position="503"/>
    </location>
</feature>
<dbReference type="RefSeq" id="XP_050552812.1">
    <property type="nucleotide sequence ID" value="XM_050696855.1"/>
</dbReference>
<feature type="transmembrane region" description="Helical" evidence="1">
    <location>
        <begin position="221"/>
        <end position="243"/>
    </location>
</feature>
<feature type="transmembrane region" description="Helical" evidence="1">
    <location>
        <begin position="156"/>
        <end position="177"/>
    </location>
</feature>
<evidence type="ECO:0000313" key="3">
    <source>
        <dbReference type="Proteomes" id="UP000829999"/>
    </source>
</evidence>
<dbReference type="PANTHER" id="PTHR11161:SF22">
    <property type="entry name" value="ACYLTRANSFERASE 3 DOMAIN-CONTAINING PROTEIN-RELATED"/>
    <property type="match status" value="1"/>
</dbReference>
<proteinExistence type="predicted"/>
<evidence type="ECO:0000313" key="4">
    <source>
        <dbReference type="RefSeq" id="XP_050552812.1"/>
    </source>
</evidence>
<gene>
    <name evidence="4" type="primary">LOC126911210</name>
</gene>
<feature type="chain" id="PRO_5040301920" evidence="2">
    <location>
        <begin position="23"/>
        <end position="629"/>
    </location>
</feature>
<keyword evidence="2" id="KW-0732">Signal</keyword>
<keyword evidence="1" id="KW-1133">Transmembrane helix</keyword>
<dbReference type="GeneID" id="126911210"/>
<keyword evidence="1" id="KW-0812">Transmembrane</keyword>
<protein>
    <submittedName>
        <fullName evidence="4">O-acyltransferase like protein-like isoform X2</fullName>
    </submittedName>
</protein>
<feature type="transmembrane region" description="Helical" evidence="1">
    <location>
        <begin position="394"/>
        <end position="415"/>
    </location>
</feature>
<feature type="transmembrane region" description="Helical" evidence="1">
    <location>
        <begin position="255"/>
        <end position="282"/>
    </location>
</feature>
<feature type="signal peptide" evidence="2">
    <location>
        <begin position="1"/>
        <end position="22"/>
    </location>
</feature>
<name>A0A9R0EX68_SPOFR</name>
<keyword evidence="3" id="KW-1185">Reference proteome</keyword>
<feature type="transmembrane region" description="Helical" evidence="1">
    <location>
        <begin position="367"/>
        <end position="387"/>
    </location>
</feature>
<evidence type="ECO:0000256" key="1">
    <source>
        <dbReference type="SAM" id="Phobius"/>
    </source>
</evidence>
<accession>A0A9R0EX68</accession>
<feature type="transmembrane region" description="Helical" evidence="1">
    <location>
        <begin position="584"/>
        <end position="605"/>
    </location>
</feature>
<dbReference type="Proteomes" id="UP000829999">
    <property type="component" value="Chromosome 11"/>
</dbReference>
<dbReference type="AlphaFoldDB" id="A0A9R0EX68"/>
<keyword evidence="1" id="KW-0472">Membrane</keyword>
<feature type="transmembrane region" description="Helical" evidence="1">
    <location>
        <begin position="303"/>
        <end position="321"/>
    </location>
</feature>
<feature type="transmembrane region" description="Helical" evidence="1">
    <location>
        <begin position="523"/>
        <end position="542"/>
    </location>
</feature>
<feature type="transmembrane region" description="Helical" evidence="1">
    <location>
        <begin position="441"/>
        <end position="464"/>
    </location>
</feature>
<evidence type="ECO:0000256" key="2">
    <source>
        <dbReference type="SAM" id="SignalP"/>
    </source>
</evidence>